<reference evidence="1 2" key="1">
    <citation type="submission" date="2017-03" db="EMBL/GenBank/DDBJ databases">
        <authorList>
            <person name="Afonso C.L."/>
            <person name="Miller P.J."/>
            <person name="Scott M.A."/>
            <person name="Spackman E."/>
            <person name="Goraichik I."/>
            <person name="Dimitrov K.M."/>
            <person name="Suarez D.L."/>
            <person name="Swayne D.E."/>
        </authorList>
    </citation>
    <scope>NUCLEOTIDE SEQUENCE [LARGE SCALE GENOMIC DNA]</scope>
    <source>
        <strain evidence="1">SB41UT1</strain>
    </source>
</reference>
<evidence type="ECO:0000313" key="2">
    <source>
        <dbReference type="Proteomes" id="UP000196573"/>
    </source>
</evidence>
<dbReference type="AlphaFoldDB" id="A0A1X7AJ40"/>
<dbReference type="EMBL" id="FWPT01000004">
    <property type="protein sequence ID" value="SMA45250.1"/>
    <property type="molecule type" value="Genomic_DNA"/>
</dbReference>
<keyword evidence="2" id="KW-1185">Reference proteome</keyword>
<proteinExistence type="predicted"/>
<dbReference type="RefSeq" id="WP_087109160.1">
    <property type="nucleotide sequence ID" value="NZ_CBCSCN010000002.1"/>
</dbReference>
<organism evidence="1 2">
    <name type="scientific">Parendozoicomonas haliclonae</name>
    <dbReference type="NCBI Taxonomy" id="1960125"/>
    <lineage>
        <taxon>Bacteria</taxon>
        <taxon>Pseudomonadati</taxon>
        <taxon>Pseudomonadota</taxon>
        <taxon>Gammaproteobacteria</taxon>
        <taxon>Oceanospirillales</taxon>
        <taxon>Endozoicomonadaceae</taxon>
        <taxon>Parendozoicomonas</taxon>
    </lineage>
</organism>
<accession>A0A1X7AJ40</accession>
<evidence type="ECO:0008006" key="3">
    <source>
        <dbReference type="Google" id="ProtNLM"/>
    </source>
</evidence>
<dbReference type="Proteomes" id="UP000196573">
    <property type="component" value="Unassembled WGS sequence"/>
</dbReference>
<dbReference type="InterPro" id="IPR018741">
    <property type="entry name" value="DUF2288"/>
</dbReference>
<name>A0A1X7AJ40_9GAMM</name>
<evidence type="ECO:0000313" key="1">
    <source>
        <dbReference type="EMBL" id="SMA45250.1"/>
    </source>
</evidence>
<dbReference type="Pfam" id="PF10052">
    <property type="entry name" value="DUF2288"/>
    <property type="match status" value="1"/>
</dbReference>
<dbReference type="OrthoDB" id="195194at2"/>
<sequence>MTDVNDLQDELLTTAEKLNMETARIPWSELQRLYARGVVLIVSQPLDLVTVAAAFVDDKAEDVKGWLDKELIRKADDDDAKAWVEADASMWAVAAAPWVLVQPDQ</sequence>
<protein>
    <recommendedName>
        <fullName evidence="3">DUF2288 domain-containing protein</fullName>
    </recommendedName>
</protein>
<gene>
    <name evidence="1" type="ORF">EHSB41UT_01873</name>
</gene>